<gene>
    <name evidence="4" type="ORF">OIDMADRAFT_32262</name>
</gene>
<feature type="compositionally biased region" description="Polar residues" evidence="1">
    <location>
        <begin position="785"/>
        <end position="798"/>
    </location>
</feature>
<dbReference type="PROSITE" id="PS50234">
    <property type="entry name" value="VWFA"/>
    <property type="match status" value="1"/>
</dbReference>
<evidence type="ECO:0008006" key="6">
    <source>
        <dbReference type="Google" id="ProtNLM"/>
    </source>
</evidence>
<dbReference type="Gene3D" id="1.10.510.10">
    <property type="entry name" value="Transferase(Phosphotransferase) domain 1"/>
    <property type="match status" value="1"/>
</dbReference>
<dbReference type="PANTHER" id="PTHR34706:SF1">
    <property type="entry name" value="VWFA DOMAIN-CONTAINING PROTEIN"/>
    <property type="match status" value="1"/>
</dbReference>
<accession>A0A0C3GM97</accession>
<evidence type="ECO:0000313" key="5">
    <source>
        <dbReference type="Proteomes" id="UP000054321"/>
    </source>
</evidence>
<dbReference type="GO" id="GO:0004672">
    <property type="term" value="F:protein kinase activity"/>
    <property type="evidence" value="ECO:0007669"/>
    <property type="project" value="InterPro"/>
</dbReference>
<dbReference type="EMBL" id="KN832882">
    <property type="protein sequence ID" value="KIM97240.1"/>
    <property type="molecule type" value="Genomic_DNA"/>
</dbReference>
<dbReference type="GO" id="GO:0005524">
    <property type="term" value="F:ATP binding"/>
    <property type="evidence" value="ECO:0007669"/>
    <property type="project" value="InterPro"/>
</dbReference>
<dbReference type="HOGENOM" id="CLU_005931_0_0_1"/>
<dbReference type="Proteomes" id="UP000054321">
    <property type="component" value="Unassembled WGS sequence"/>
</dbReference>
<sequence length="1073" mass="120467">MSSRLDKDPAYQEFLDWIHNSCQPGLIDPASNVEPRILDAHGLQAYFAGNNYYKLNKLLRIIFRGEEVPVDADKVARDCSQVFCTLLLIGKPEYIQRFVEYDHLQDSHLPFDDQYPPAHFPKCTSDKDPSEFLRRFCQEQWTVCAPKIDFQEHRIFQDGRILPIKIKRRLGGGGSAILYKIEIHPAYNQLALSNGAPQSSDHRVTNTYVLKTYFGRDAETYYRSEVTAFKRLRMRTNNMIGFYGGFKHGDRYNIILEFADIGNLEDYFKKTPPPTTGEEIIMFWEHLFKLIEALLFVHEGEIMPNSDGTSQPLHGWHQDVKPSNILVTTLGGSIESPYQWFFKLADLGVSHFKTFVSSTEDDMDRDSQGTHTYGAPECCRPDETLGKSKIKVTQTVDVWSLGAVFSEAAVWLVESYQSLKLYRRDRQTAANNFPDVRGTDCFHDGQKMLEIVPRWHKRLKGCLRRDDLITGQVLDMVECMLHDEGSRSKTRSFWTWSQRILEGAKGNLKERKVGSDPNTPTKPRPPTSSSISDSTSSAQSQPDVIAENVGPFGDLPRVLSPHTLHDTDRFDQVDMRGQLGRTGSQRDNWAQVVALYPPSNRQVHLRNVAFSDSANATFSQVMGTHANTTHHLGSAQPHQVTQSMSGFDVRRDDGYDQSSSGRINASRNAISMPPGTSGQYGDLPGMLRGETFDSVGTLRHTQESFPKSIYSQTDFNQERGLPGNHFQGSFDEGPSGSAGPSQTQMRPQENPPQQHANVSSANYDAYIGDNGRGRPGPASPAPHLTSMQQQVENFPKNNPESRIEGSHQAPSRFPPSETTPAKPEISNAVARKSKHKPPAVLQIGTAISGLKKGKVDALEGYHLLFSRLKQRDHVFIIDDALSMLDHWNDVESVFEVLAKIVKSADPDGIDLHFTMSDEVYNSKNKWGVNSSSKLVGHVRDRRRKIRGSVNITYRLDAILGPYIAKLTNAYPRGGTVRPLNLYVLTDGVWEPECDPSSAVKNLVDKLRRFGYSKDSKQVGIQFISFGKNTEGLKRLSDLDDNLGQEMDIVDTTPSNGNVWKMLLGAIDRTFDES</sequence>
<reference evidence="4 5" key="1">
    <citation type="submission" date="2014-04" db="EMBL/GenBank/DDBJ databases">
        <authorList>
            <consortium name="DOE Joint Genome Institute"/>
            <person name="Kuo A."/>
            <person name="Martino E."/>
            <person name="Perotto S."/>
            <person name="Kohler A."/>
            <person name="Nagy L.G."/>
            <person name="Floudas D."/>
            <person name="Copeland A."/>
            <person name="Barry K.W."/>
            <person name="Cichocki N."/>
            <person name="Veneault-Fourrey C."/>
            <person name="LaButti K."/>
            <person name="Lindquist E.A."/>
            <person name="Lipzen A."/>
            <person name="Lundell T."/>
            <person name="Morin E."/>
            <person name="Murat C."/>
            <person name="Sun H."/>
            <person name="Tunlid A."/>
            <person name="Henrissat B."/>
            <person name="Grigoriev I.V."/>
            <person name="Hibbett D.S."/>
            <person name="Martin F."/>
            <person name="Nordberg H.P."/>
            <person name="Cantor M.N."/>
            <person name="Hua S.X."/>
        </authorList>
    </citation>
    <scope>NUCLEOTIDE SEQUENCE [LARGE SCALE GENOMIC DNA]</scope>
    <source>
        <strain evidence="4 5">Zn</strain>
    </source>
</reference>
<feature type="compositionally biased region" description="Polar residues" evidence="1">
    <location>
        <begin position="738"/>
        <end position="762"/>
    </location>
</feature>
<dbReference type="OrthoDB" id="5986190at2759"/>
<dbReference type="PROSITE" id="PS50011">
    <property type="entry name" value="PROTEIN_KINASE_DOM"/>
    <property type="match status" value="1"/>
</dbReference>
<dbReference type="Pfam" id="PF00069">
    <property type="entry name" value="Pkinase"/>
    <property type="match status" value="1"/>
</dbReference>
<keyword evidence="5" id="KW-1185">Reference proteome</keyword>
<protein>
    <recommendedName>
        <fullName evidence="6">Protein kinase domain-containing protein</fullName>
    </recommendedName>
</protein>
<dbReference type="SUPFAM" id="SSF56112">
    <property type="entry name" value="Protein kinase-like (PK-like)"/>
    <property type="match status" value="1"/>
</dbReference>
<dbReference type="InterPro" id="IPR011009">
    <property type="entry name" value="Kinase-like_dom_sf"/>
</dbReference>
<feature type="domain" description="Protein kinase" evidence="2">
    <location>
        <begin position="164"/>
        <end position="501"/>
    </location>
</feature>
<evidence type="ECO:0000313" key="4">
    <source>
        <dbReference type="EMBL" id="KIM97240.1"/>
    </source>
</evidence>
<dbReference type="PANTHER" id="PTHR34706">
    <property type="entry name" value="SLR1338 PROTEIN"/>
    <property type="match status" value="1"/>
</dbReference>
<evidence type="ECO:0000259" key="2">
    <source>
        <dbReference type="PROSITE" id="PS50011"/>
    </source>
</evidence>
<feature type="compositionally biased region" description="Low complexity" evidence="1">
    <location>
        <begin position="527"/>
        <end position="541"/>
    </location>
</feature>
<evidence type="ECO:0000256" key="1">
    <source>
        <dbReference type="SAM" id="MobiDB-lite"/>
    </source>
</evidence>
<feature type="region of interest" description="Disordered" evidence="1">
    <location>
        <begin position="715"/>
        <end position="833"/>
    </location>
</feature>
<feature type="compositionally biased region" description="Polar residues" evidence="1">
    <location>
        <begin position="628"/>
        <end position="645"/>
    </location>
</feature>
<feature type="compositionally biased region" description="Polar residues" evidence="1">
    <location>
        <begin position="656"/>
        <end position="679"/>
    </location>
</feature>
<dbReference type="InParanoid" id="A0A0C3GM97"/>
<dbReference type="AlphaFoldDB" id="A0A0C3GM97"/>
<evidence type="ECO:0000259" key="3">
    <source>
        <dbReference type="PROSITE" id="PS50234"/>
    </source>
</evidence>
<reference evidence="5" key="2">
    <citation type="submission" date="2015-01" db="EMBL/GenBank/DDBJ databases">
        <title>Evolutionary Origins and Diversification of the Mycorrhizal Mutualists.</title>
        <authorList>
            <consortium name="DOE Joint Genome Institute"/>
            <consortium name="Mycorrhizal Genomics Consortium"/>
            <person name="Kohler A."/>
            <person name="Kuo A."/>
            <person name="Nagy L.G."/>
            <person name="Floudas D."/>
            <person name="Copeland A."/>
            <person name="Barry K.W."/>
            <person name="Cichocki N."/>
            <person name="Veneault-Fourrey C."/>
            <person name="LaButti K."/>
            <person name="Lindquist E.A."/>
            <person name="Lipzen A."/>
            <person name="Lundell T."/>
            <person name="Morin E."/>
            <person name="Murat C."/>
            <person name="Riley R."/>
            <person name="Ohm R."/>
            <person name="Sun H."/>
            <person name="Tunlid A."/>
            <person name="Henrissat B."/>
            <person name="Grigoriev I.V."/>
            <person name="Hibbett D.S."/>
            <person name="Martin F."/>
        </authorList>
    </citation>
    <scope>NUCLEOTIDE SEQUENCE [LARGE SCALE GENOMIC DNA]</scope>
    <source>
        <strain evidence="5">Zn</strain>
    </source>
</reference>
<dbReference type="SMART" id="SM00220">
    <property type="entry name" value="S_TKc"/>
    <property type="match status" value="1"/>
</dbReference>
<dbReference type="InterPro" id="IPR002035">
    <property type="entry name" value="VWF_A"/>
</dbReference>
<feature type="region of interest" description="Disordered" evidence="1">
    <location>
        <begin position="628"/>
        <end position="688"/>
    </location>
</feature>
<dbReference type="STRING" id="913774.A0A0C3GM97"/>
<dbReference type="InterPro" id="IPR000719">
    <property type="entry name" value="Prot_kinase_dom"/>
</dbReference>
<name>A0A0C3GM97_OIDMZ</name>
<proteinExistence type="predicted"/>
<feature type="region of interest" description="Disordered" evidence="1">
    <location>
        <begin position="505"/>
        <end position="541"/>
    </location>
</feature>
<organism evidence="4 5">
    <name type="scientific">Oidiodendron maius (strain Zn)</name>
    <dbReference type="NCBI Taxonomy" id="913774"/>
    <lineage>
        <taxon>Eukaryota</taxon>
        <taxon>Fungi</taxon>
        <taxon>Dikarya</taxon>
        <taxon>Ascomycota</taxon>
        <taxon>Pezizomycotina</taxon>
        <taxon>Leotiomycetes</taxon>
        <taxon>Leotiomycetes incertae sedis</taxon>
        <taxon>Myxotrichaceae</taxon>
        <taxon>Oidiodendron</taxon>
    </lineage>
</organism>
<feature type="domain" description="VWFA" evidence="3">
    <location>
        <begin position="872"/>
        <end position="1038"/>
    </location>
</feature>